<keyword evidence="9 14" id="KW-1133">Transmembrane helix</keyword>
<dbReference type="GO" id="GO:0046872">
    <property type="term" value="F:metal ion binding"/>
    <property type="evidence" value="ECO:0007669"/>
    <property type="project" value="UniProtKB-KW"/>
</dbReference>
<dbReference type="EMBL" id="JAEHOE010000060">
    <property type="protein sequence ID" value="KAG2490575.1"/>
    <property type="molecule type" value="Genomic_DNA"/>
</dbReference>
<protein>
    <recommendedName>
        <fullName evidence="15">Rieske domain-containing protein</fullName>
    </recommendedName>
</protein>
<feature type="domain" description="Rieske" evidence="15">
    <location>
        <begin position="88"/>
        <end position="199"/>
    </location>
</feature>
<keyword evidence="5 14" id="KW-0812">Transmembrane</keyword>
<keyword evidence="10" id="KW-0560">Oxidoreductase</keyword>
<dbReference type="GO" id="GO:0016020">
    <property type="term" value="C:membrane"/>
    <property type="evidence" value="ECO:0007669"/>
    <property type="project" value="UniProtKB-SubCell"/>
</dbReference>
<sequence>MALQASLRRQAPACQGRSRALPTRLPFKPAFSTQPCAKAGQPLARESWAGPAVRTGASATFTAAPAVTAPAHEAEPTGESFPWLSQWYPAAIVADLDPRRPHATHLLGIPMALWRDSKGAWRAVEDRCPHRLAPLSEGRLESDGTLQCAYHGWQFNGRGACTHIPQLRGDDKAQQVACASRRSCVRAFPVQEVHGLLWVLPDSSEQAWEKAASATLPSVAMRELLPGQPEAEGIKQTTQWFVRDLPVRFDTLCENVADPSHVSFAHHGVQGKRQNENGTTTRLVPGSLGLAGFQFELDAKNPRFPPGQASFQAPNFFRYGTPFRSLNVYAVPTRPGWSRLYATFTADTRAKSPVPPLVNAIFGFVESQSWLEHIAQRHAVLDGDTYMLHVQERLLLNRDNDWRTGYYMPAPADGSVVAMRRWFDEFGGAVPTCEPGTPMPPQMTKREVQDRYHTHTVNCRHCKKAMRNTEIAMAAAAVAGVVAAVWLVARALVGAPLLAPATALGAAAVVACGLLVRALAGLREQFVYVDYVHADKH</sequence>
<organism evidence="16 17">
    <name type="scientific">Edaphochlamys debaryana</name>
    <dbReference type="NCBI Taxonomy" id="47281"/>
    <lineage>
        <taxon>Eukaryota</taxon>
        <taxon>Viridiplantae</taxon>
        <taxon>Chlorophyta</taxon>
        <taxon>core chlorophytes</taxon>
        <taxon>Chlorophyceae</taxon>
        <taxon>CS clade</taxon>
        <taxon>Chlamydomonadales</taxon>
        <taxon>Chlamydomonadales incertae sedis</taxon>
        <taxon>Edaphochlamys</taxon>
    </lineage>
</organism>
<evidence type="ECO:0000256" key="7">
    <source>
        <dbReference type="ARBA" id="ARBA00022723"/>
    </source>
</evidence>
<name>A0A835XVI0_9CHLO</name>
<dbReference type="InterPro" id="IPR013626">
    <property type="entry name" value="PaO"/>
</dbReference>
<dbReference type="Gene3D" id="2.102.10.10">
    <property type="entry name" value="Rieske [2Fe-2S] iron-sulphur domain"/>
    <property type="match status" value="1"/>
</dbReference>
<feature type="transmembrane region" description="Helical" evidence="14">
    <location>
        <begin position="471"/>
        <end position="489"/>
    </location>
</feature>
<dbReference type="SUPFAM" id="SSF55961">
    <property type="entry name" value="Bet v1-like"/>
    <property type="match status" value="1"/>
</dbReference>
<evidence type="ECO:0000256" key="3">
    <source>
        <dbReference type="ARBA" id="ARBA00022528"/>
    </source>
</evidence>
<dbReference type="GO" id="GO:0051537">
    <property type="term" value="F:2 iron, 2 sulfur cluster binding"/>
    <property type="evidence" value="ECO:0007669"/>
    <property type="project" value="UniProtKB-KW"/>
</dbReference>
<evidence type="ECO:0000256" key="8">
    <source>
        <dbReference type="ARBA" id="ARBA00022946"/>
    </source>
</evidence>
<keyword evidence="6" id="KW-0001">2Fe-2S</keyword>
<dbReference type="Pfam" id="PF00355">
    <property type="entry name" value="Rieske"/>
    <property type="match status" value="1"/>
</dbReference>
<evidence type="ECO:0000256" key="12">
    <source>
        <dbReference type="ARBA" id="ARBA00023014"/>
    </source>
</evidence>
<reference evidence="16" key="1">
    <citation type="journal article" date="2020" name="bioRxiv">
        <title>Comparative genomics of Chlamydomonas.</title>
        <authorList>
            <person name="Craig R.J."/>
            <person name="Hasan A.R."/>
            <person name="Ness R.W."/>
            <person name="Keightley P.D."/>
        </authorList>
    </citation>
    <scope>NUCLEOTIDE SEQUENCE</scope>
    <source>
        <strain evidence="16">CCAP 11/70</strain>
    </source>
</reference>
<keyword evidence="11" id="KW-0408">Iron</keyword>
<keyword evidence="17" id="KW-1185">Reference proteome</keyword>
<dbReference type="GO" id="GO:0009507">
    <property type="term" value="C:chloroplast"/>
    <property type="evidence" value="ECO:0007669"/>
    <property type="project" value="UniProtKB-SubCell"/>
</dbReference>
<dbReference type="AlphaFoldDB" id="A0A835XVI0"/>
<proteinExistence type="predicted"/>
<keyword evidence="4" id="KW-0934">Plastid</keyword>
<dbReference type="GO" id="GO:0010277">
    <property type="term" value="F:chlorophyllide a oxygenase activity"/>
    <property type="evidence" value="ECO:0007669"/>
    <property type="project" value="InterPro"/>
</dbReference>
<evidence type="ECO:0000256" key="9">
    <source>
        <dbReference type="ARBA" id="ARBA00022989"/>
    </source>
</evidence>
<dbReference type="PANTHER" id="PTHR21266:SF32">
    <property type="entry name" value="CHOLESTEROL 7-DESATURASE NVD"/>
    <property type="match status" value="1"/>
</dbReference>
<dbReference type="InterPro" id="IPR036922">
    <property type="entry name" value="Rieske_2Fe-2S_sf"/>
</dbReference>
<evidence type="ECO:0000256" key="11">
    <source>
        <dbReference type="ARBA" id="ARBA00023004"/>
    </source>
</evidence>
<feature type="transmembrane region" description="Helical" evidence="14">
    <location>
        <begin position="495"/>
        <end position="516"/>
    </location>
</feature>
<dbReference type="InterPro" id="IPR017941">
    <property type="entry name" value="Rieske_2Fe-2S"/>
</dbReference>
<evidence type="ECO:0000313" key="16">
    <source>
        <dbReference type="EMBL" id="KAG2490575.1"/>
    </source>
</evidence>
<evidence type="ECO:0000256" key="4">
    <source>
        <dbReference type="ARBA" id="ARBA00022640"/>
    </source>
</evidence>
<keyword evidence="13 14" id="KW-0472">Membrane</keyword>
<dbReference type="InterPro" id="IPR050584">
    <property type="entry name" value="Cholesterol_7-desaturase"/>
</dbReference>
<evidence type="ECO:0000313" key="17">
    <source>
        <dbReference type="Proteomes" id="UP000612055"/>
    </source>
</evidence>
<gene>
    <name evidence="16" type="ORF">HYH03_010969</name>
</gene>
<dbReference type="Gene3D" id="3.90.380.10">
    <property type="entry name" value="Naphthalene 1,2-dioxygenase Alpha Subunit, Chain A, domain 1"/>
    <property type="match status" value="1"/>
</dbReference>
<evidence type="ECO:0000256" key="6">
    <source>
        <dbReference type="ARBA" id="ARBA00022714"/>
    </source>
</evidence>
<keyword evidence="12" id="KW-0411">Iron-sulfur</keyword>
<keyword evidence="3" id="KW-0150">Chloroplast</keyword>
<keyword evidence="8" id="KW-0809">Transit peptide</keyword>
<evidence type="ECO:0000256" key="2">
    <source>
        <dbReference type="ARBA" id="ARBA00004370"/>
    </source>
</evidence>
<dbReference type="Pfam" id="PF08417">
    <property type="entry name" value="PaO"/>
    <property type="match status" value="1"/>
</dbReference>
<evidence type="ECO:0000256" key="5">
    <source>
        <dbReference type="ARBA" id="ARBA00022692"/>
    </source>
</evidence>
<evidence type="ECO:0000256" key="10">
    <source>
        <dbReference type="ARBA" id="ARBA00023002"/>
    </source>
</evidence>
<keyword evidence="7" id="KW-0479">Metal-binding</keyword>
<dbReference type="SUPFAM" id="SSF50022">
    <property type="entry name" value="ISP domain"/>
    <property type="match status" value="1"/>
</dbReference>
<dbReference type="Proteomes" id="UP000612055">
    <property type="component" value="Unassembled WGS sequence"/>
</dbReference>
<accession>A0A835XVI0</accession>
<evidence type="ECO:0000256" key="13">
    <source>
        <dbReference type="ARBA" id="ARBA00023136"/>
    </source>
</evidence>
<evidence type="ECO:0000259" key="15">
    <source>
        <dbReference type="PROSITE" id="PS51296"/>
    </source>
</evidence>
<evidence type="ECO:0000256" key="1">
    <source>
        <dbReference type="ARBA" id="ARBA00004229"/>
    </source>
</evidence>
<dbReference type="PANTHER" id="PTHR21266">
    <property type="entry name" value="IRON-SULFUR DOMAIN CONTAINING PROTEIN"/>
    <property type="match status" value="1"/>
</dbReference>
<evidence type="ECO:0000256" key="14">
    <source>
        <dbReference type="SAM" id="Phobius"/>
    </source>
</evidence>
<dbReference type="PROSITE" id="PS51296">
    <property type="entry name" value="RIESKE"/>
    <property type="match status" value="1"/>
</dbReference>
<comment type="subcellular location">
    <subcellularLocation>
        <location evidence="2">Membrane</location>
    </subcellularLocation>
    <subcellularLocation>
        <location evidence="1">Plastid</location>
        <location evidence="1">Chloroplast</location>
    </subcellularLocation>
</comment>
<dbReference type="OrthoDB" id="426882at2759"/>
<comment type="caution">
    <text evidence="16">The sequence shown here is derived from an EMBL/GenBank/DDBJ whole genome shotgun (WGS) entry which is preliminary data.</text>
</comment>